<comment type="caution">
    <text evidence="2">The sequence shown here is derived from an EMBL/GenBank/DDBJ whole genome shotgun (WGS) entry which is preliminary data.</text>
</comment>
<evidence type="ECO:0000256" key="1">
    <source>
        <dbReference type="SAM" id="MobiDB-lite"/>
    </source>
</evidence>
<reference evidence="3" key="1">
    <citation type="submission" date="2015-07" db="EMBL/GenBank/DDBJ databases">
        <title>Fjat-10036 dsm4.</title>
        <authorList>
            <person name="Liu B."/>
            <person name="Wang J."/>
            <person name="Zhu Y."/>
            <person name="Liu G."/>
            <person name="Chen Q."/>
            <person name="Chen Z."/>
            <person name="Lan J."/>
            <person name="Che J."/>
            <person name="Ge C."/>
            <person name="Shi H."/>
            <person name="Pan Z."/>
            <person name="Liu X."/>
        </authorList>
    </citation>
    <scope>NUCLEOTIDE SEQUENCE [LARGE SCALE GENOMIC DNA]</scope>
    <source>
        <strain evidence="3">DSM 4</strain>
    </source>
</reference>
<name>A0A0M0GBQ7_SPOGL</name>
<dbReference type="AlphaFoldDB" id="A0A0M0GBQ7"/>
<dbReference type="PATRIC" id="fig|1459.3.peg.2410"/>
<dbReference type="RefSeq" id="WP_053434694.1">
    <property type="nucleotide sequence ID" value="NZ_LGUF01000007.1"/>
</dbReference>
<evidence type="ECO:0000313" key="3">
    <source>
        <dbReference type="Proteomes" id="UP000037109"/>
    </source>
</evidence>
<evidence type="ECO:0008006" key="4">
    <source>
        <dbReference type="Google" id="ProtNLM"/>
    </source>
</evidence>
<dbReference type="EMBL" id="LGUF01000007">
    <property type="protein sequence ID" value="KON87350.1"/>
    <property type="molecule type" value="Genomic_DNA"/>
</dbReference>
<proteinExistence type="predicted"/>
<gene>
    <name evidence="2" type="ORF">AF332_11275</name>
</gene>
<protein>
    <recommendedName>
        <fullName evidence="4">Portal protein</fullName>
    </recommendedName>
</protein>
<evidence type="ECO:0000313" key="2">
    <source>
        <dbReference type="EMBL" id="KON87350.1"/>
    </source>
</evidence>
<dbReference type="OrthoDB" id="2914772at2"/>
<sequence length="508" mass="58129">MTDIVKIDQDSEEYQRMVNDYSDYVSTFASGYITQMFSHGIIDEVEKEKLKEYFANPDKFQKEIEDLAQYYYISSGEVHQLFELIESLPTLNYKLDSFEKSKTGDKHIGTINKTLHRVKHKRLTRDLLKQTSTAGTLVGIWLGDKTNAYPYIFDDIQHIFPADRKNGEWLCVIDMNWFKKMSDDYRKMQLDNLSPHITQKDYDNFVSDPDKYKLKYLPQDRTFVLRTGTLKRNQGLGTSWVTAGLYDVLHKKKLKDVEHSIANKIINAVAVLTVGVNGNEKYDSLTNLKLPKPVKQKIHTGVKTALEKSNQKGVTVVTIPDFAKLEFPDIQTDGLDGKKFEHINGDIQSAYGLSGSLLNGTGGNFASAKLNLDTVYKRLGVMLEDIEQEVYQKLFNLILPSNQKDNFRMEYDKETPLTHKEKIDILSKLNDKGWSIKHVVDNIAGVSWESYLEQTMYETEVLNLQDKIKPYRTSHTLNSDEAGRPNSENPDNDNTIKSKTTDGNNTPS</sequence>
<dbReference type="STRING" id="1459.AF332_11275"/>
<accession>A0A0M0GBQ7</accession>
<organism evidence="2 3">
    <name type="scientific">Sporosarcina globispora</name>
    <name type="common">Bacillus globisporus</name>
    <dbReference type="NCBI Taxonomy" id="1459"/>
    <lineage>
        <taxon>Bacteria</taxon>
        <taxon>Bacillati</taxon>
        <taxon>Bacillota</taxon>
        <taxon>Bacilli</taxon>
        <taxon>Bacillales</taxon>
        <taxon>Caryophanaceae</taxon>
        <taxon>Sporosarcina</taxon>
    </lineage>
</organism>
<dbReference type="Proteomes" id="UP000037109">
    <property type="component" value="Unassembled WGS sequence"/>
</dbReference>
<keyword evidence="3" id="KW-1185">Reference proteome</keyword>
<feature type="region of interest" description="Disordered" evidence="1">
    <location>
        <begin position="475"/>
        <end position="508"/>
    </location>
</feature>